<dbReference type="Proteomes" id="UP000017836">
    <property type="component" value="Unassembled WGS sequence"/>
</dbReference>
<reference evidence="3" key="1">
    <citation type="journal article" date="2013" name="Science">
        <title>The Amborella genome and the evolution of flowering plants.</title>
        <authorList>
            <consortium name="Amborella Genome Project"/>
        </authorList>
    </citation>
    <scope>NUCLEOTIDE SEQUENCE [LARGE SCALE GENOMIC DNA]</scope>
</reference>
<evidence type="ECO:0000313" key="3">
    <source>
        <dbReference type="Proteomes" id="UP000017836"/>
    </source>
</evidence>
<dbReference type="EMBL" id="KI392058">
    <property type="protein sequence ID" value="ERN20595.1"/>
    <property type="molecule type" value="Genomic_DNA"/>
</dbReference>
<keyword evidence="3" id="KW-1185">Reference proteome</keyword>
<dbReference type="HOGENOM" id="CLU_2240196_0_0_1"/>
<dbReference type="AlphaFoldDB" id="U5DEG5"/>
<gene>
    <name evidence="2" type="ORF">AMTR_s00070p00087120</name>
</gene>
<proteinExistence type="predicted"/>
<name>U5DEG5_AMBTC</name>
<feature type="region of interest" description="Disordered" evidence="1">
    <location>
        <begin position="1"/>
        <end position="23"/>
    </location>
</feature>
<organism evidence="2 3">
    <name type="scientific">Amborella trichopoda</name>
    <dbReference type="NCBI Taxonomy" id="13333"/>
    <lineage>
        <taxon>Eukaryota</taxon>
        <taxon>Viridiplantae</taxon>
        <taxon>Streptophyta</taxon>
        <taxon>Embryophyta</taxon>
        <taxon>Tracheophyta</taxon>
        <taxon>Spermatophyta</taxon>
        <taxon>Magnoliopsida</taxon>
        <taxon>Amborellales</taxon>
        <taxon>Amborellaceae</taxon>
        <taxon>Amborella</taxon>
    </lineage>
</organism>
<protein>
    <submittedName>
        <fullName evidence="2">Uncharacterized protein</fullName>
    </submittedName>
</protein>
<evidence type="ECO:0000313" key="2">
    <source>
        <dbReference type="EMBL" id="ERN20595.1"/>
    </source>
</evidence>
<feature type="compositionally biased region" description="Polar residues" evidence="1">
    <location>
        <begin position="1"/>
        <end position="11"/>
    </location>
</feature>
<dbReference type="Gramene" id="ERN20595">
    <property type="protein sequence ID" value="ERN20595"/>
    <property type="gene ID" value="AMTR_s00070p00087120"/>
</dbReference>
<accession>U5DEG5</accession>
<evidence type="ECO:0000256" key="1">
    <source>
        <dbReference type="SAM" id="MobiDB-lite"/>
    </source>
</evidence>
<sequence length="107" mass="11927">MDVKPSSSSQPPHFREATRSAPHSSRVIFTPSWFSSGGVISEKLRIPFSIQIKGLDYLSIEIGFMEYGIELWKAVHRLISMSSLDELIQLPELLGQTATRLTTFGSS</sequence>